<dbReference type="EMBL" id="NJHN03000095">
    <property type="protein sequence ID" value="KAH9415844.1"/>
    <property type="molecule type" value="Genomic_DNA"/>
</dbReference>
<reference evidence="1 2" key="2">
    <citation type="journal article" date="2022" name="Mol. Biol. Evol.">
        <title>Comparative Genomics Reveals Insights into the Divergent Evolution of Astigmatic Mites and Household Pest Adaptations.</title>
        <authorList>
            <person name="Xiong Q."/>
            <person name="Wan A.T."/>
            <person name="Liu X."/>
            <person name="Fung C.S."/>
            <person name="Xiao X."/>
            <person name="Malainual N."/>
            <person name="Hou J."/>
            <person name="Wang L."/>
            <person name="Wang M."/>
            <person name="Yang K.Y."/>
            <person name="Cui Y."/>
            <person name="Leung E.L."/>
            <person name="Nong W."/>
            <person name="Shin S.K."/>
            <person name="Au S.W."/>
            <person name="Jeong K.Y."/>
            <person name="Chew F.T."/>
            <person name="Hui J.H."/>
            <person name="Leung T.F."/>
            <person name="Tungtrongchitr A."/>
            <person name="Zhong N."/>
            <person name="Liu Z."/>
            <person name="Tsui S.K."/>
        </authorList>
    </citation>
    <scope>NUCLEOTIDE SEQUENCE [LARGE SCALE GENOMIC DNA]</scope>
    <source>
        <strain evidence="1">Derp</strain>
    </source>
</reference>
<accession>A0ABQ8IZV6</accession>
<protein>
    <recommendedName>
        <fullName evidence="3">Galectin</fullName>
    </recommendedName>
</protein>
<organism evidence="1 2">
    <name type="scientific">Dermatophagoides pteronyssinus</name>
    <name type="common">European house dust mite</name>
    <dbReference type="NCBI Taxonomy" id="6956"/>
    <lineage>
        <taxon>Eukaryota</taxon>
        <taxon>Metazoa</taxon>
        <taxon>Ecdysozoa</taxon>
        <taxon>Arthropoda</taxon>
        <taxon>Chelicerata</taxon>
        <taxon>Arachnida</taxon>
        <taxon>Acari</taxon>
        <taxon>Acariformes</taxon>
        <taxon>Sarcoptiformes</taxon>
        <taxon>Astigmata</taxon>
        <taxon>Psoroptidia</taxon>
        <taxon>Analgoidea</taxon>
        <taxon>Pyroglyphidae</taxon>
        <taxon>Dermatophagoidinae</taxon>
        <taxon>Dermatophagoides</taxon>
    </lineage>
</organism>
<evidence type="ECO:0000313" key="2">
    <source>
        <dbReference type="Proteomes" id="UP000887458"/>
    </source>
</evidence>
<evidence type="ECO:0008006" key="3">
    <source>
        <dbReference type="Google" id="ProtNLM"/>
    </source>
</evidence>
<reference evidence="1 2" key="1">
    <citation type="journal article" date="2018" name="J. Allergy Clin. Immunol.">
        <title>High-quality assembly of Dermatophagoides pteronyssinus genome and transcriptome reveals a wide range of novel allergens.</title>
        <authorList>
            <person name="Liu X.Y."/>
            <person name="Yang K.Y."/>
            <person name="Wang M.Q."/>
            <person name="Kwok J.S."/>
            <person name="Zeng X."/>
            <person name="Yang Z."/>
            <person name="Xiao X.J."/>
            <person name="Lau C.P."/>
            <person name="Li Y."/>
            <person name="Huang Z.M."/>
            <person name="Ba J.G."/>
            <person name="Yim A.K."/>
            <person name="Ouyang C.Y."/>
            <person name="Ngai S.M."/>
            <person name="Chan T.F."/>
            <person name="Leung E.L."/>
            <person name="Liu L."/>
            <person name="Liu Z.G."/>
            <person name="Tsui S.K."/>
        </authorList>
    </citation>
    <scope>NUCLEOTIDE SEQUENCE [LARGE SCALE GENOMIC DNA]</scope>
    <source>
        <strain evidence="1">Derp</strain>
    </source>
</reference>
<proteinExistence type="predicted"/>
<keyword evidence="2" id="KW-1185">Reference proteome</keyword>
<evidence type="ECO:0000313" key="1">
    <source>
        <dbReference type="EMBL" id="KAH9415844.1"/>
    </source>
</evidence>
<comment type="caution">
    <text evidence="1">The sequence shown here is derived from an EMBL/GenBank/DDBJ whole genome shotgun (WGS) entry which is preliminary data.</text>
</comment>
<name>A0ABQ8IZV6_DERPT</name>
<dbReference type="Proteomes" id="UP000887458">
    <property type="component" value="Unassembled WGS sequence"/>
</dbReference>
<gene>
    <name evidence="1" type="ORF">DERP_000338</name>
</gene>
<sequence length="68" mass="7627">MVTGVPVTAQITISNNRISLTDHHRHHDHPKDFDGWNIAVESSQINSNFTFLVHSLNPFGTMMVNGIQ</sequence>